<dbReference type="EMBL" id="KL367634">
    <property type="protein sequence ID" value="KFD61143.1"/>
    <property type="molecule type" value="Genomic_DNA"/>
</dbReference>
<sequence>MLDERPDAVRDMCLSAKVLQTGSQANSSEPRCYACGGLNHFASDSPSRVFLESEESGTQARRCRRFPSTGKRGQGGGLSAGLLSLCPLNEALPKVQMEMFHACCERWKKGRTSITAVDGEQFQCDGIGTVRLRPARGEVPMEAQVIVASVKPLGFDFMLRMNGITALGGVTVDTQHRVQFKLKILLLVQLSTLCSV</sequence>
<dbReference type="Proteomes" id="UP000030758">
    <property type="component" value="Unassembled WGS sequence"/>
</dbReference>
<reference evidence="1" key="1">
    <citation type="journal article" date="2014" name="Nat. Genet.">
        <title>Genome and transcriptome of the porcine whipworm Trichuris suis.</title>
        <authorList>
            <person name="Jex A.R."/>
            <person name="Nejsum P."/>
            <person name="Schwarz E.M."/>
            <person name="Hu L."/>
            <person name="Young N.D."/>
            <person name="Hall R.S."/>
            <person name="Korhonen P.K."/>
            <person name="Liao S."/>
            <person name="Thamsborg S."/>
            <person name="Xia J."/>
            <person name="Xu P."/>
            <person name="Wang S."/>
            <person name="Scheerlinck J.P."/>
            <person name="Hofmann A."/>
            <person name="Sternberg P.W."/>
            <person name="Wang J."/>
            <person name="Gasser R.B."/>
        </authorList>
    </citation>
    <scope>NUCLEOTIDE SEQUENCE [LARGE SCALE GENOMIC DNA]</scope>
    <source>
        <strain evidence="1">DCEP-RM93F</strain>
    </source>
</reference>
<gene>
    <name evidence="1" type="ORF">M514_26686</name>
</gene>
<organism evidence="1">
    <name type="scientific">Trichuris suis</name>
    <name type="common">pig whipworm</name>
    <dbReference type="NCBI Taxonomy" id="68888"/>
    <lineage>
        <taxon>Eukaryota</taxon>
        <taxon>Metazoa</taxon>
        <taxon>Ecdysozoa</taxon>
        <taxon>Nematoda</taxon>
        <taxon>Enoplea</taxon>
        <taxon>Dorylaimia</taxon>
        <taxon>Trichinellida</taxon>
        <taxon>Trichuridae</taxon>
        <taxon>Trichuris</taxon>
    </lineage>
</organism>
<proteinExistence type="predicted"/>
<protein>
    <submittedName>
        <fullName evidence="1">Uncharacterized protein</fullName>
    </submittedName>
</protein>
<evidence type="ECO:0000313" key="1">
    <source>
        <dbReference type="EMBL" id="KFD61143.1"/>
    </source>
</evidence>
<accession>A0A085MV97</accession>
<name>A0A085MV97_9BILA</name>
<dbReference type="AlphaFoldDB" id="A0A085MV97"/>